<evidence type="ECO:0000313" key="2">
    <source>
        <dbReference type="Proteomes" id="UP000612855"/>
    </source>
</evidence>
<comment type="caution">
    <text evidence="1">The sequence shown here is derived from an EMBL/GenBank/DDBJ whole genome shotgun (WGS) entry which is preliminary data.</text>
</comment>
<dbReference type="Proteomes" id="UP000612855">
    <property type="component" value="Unassembled WGS sequence"/>
</dbReference>
<protein>
    <recommendedName>
        <fullName evidence="3">BrnA antitoxin of type II toxin-antitoxin system</fullName>
    </recommendedName>
</protein>
<name>A0A917AEI7_9RHOB</name>
<reference evidence="2" key="1">
    <citation type="journal article" date="2019" name="Int. J. Syst. Evol. Microbiol.">
        <title>The Global Catalogue of Microorganisms (GCM) 10K type strain sequencing project: providing services to taxonomists for standard genome sequencing and annotation.</title>
        <authorList>
            <consortium name="The Broad Institute Genomics Platform"/>
            <consortium name="The Broad Institute Genome Sequencing Center for Infectious Disease"/>
            <person name="Wu L."/>
            <person name="Ma J."/>
        </authorList>
    </citation>
    <scope>NUCLEOTIDE SEQUENCE [LARGE SCALE GENOMIC DNA]</scope>
    <source>
        <strain evidence="2">CGMCC 1.12664</strain>
    </source>
</reference>
<proteinExistence type="predicted"/>
<evidence type="ECO:0000313" key="1">
    <source>
        <dbReference type="EMBL" id="GGE46389.1"/>
    </source>
</evidence>
<keyword evidence="2" id="KW-1185">Reference proteome</keyword>
<organism evidence="1 2">
    <name type="scientific">Primorskyibacter flagellatus</name>
    <dbReference type="NCBI Taxonomy" id="1387277"/>
    <lineage>
        <taxon>Bacteria</taxon>
        <taxon>Pseudomonadati</taxon>
        <taxon>Pseudomonadota</taxon>
        <taxon>Alphaproteobacteria</taxon>
        <taxon>Rhodobacterales</taxon>
        <taxon>Roseobacteraceae</taxon>
        <taxon>Primorskyibacter</taxon>
    </lineage>
</organism>
<gene>
    <name evidence="1" type="ORF">GCM10011360_37110</name>
</gene>
<sequence>MVYLVVPQPRQRVSLRVDQGVLDFFKTEGKGYQTRMNAVLRAYMQAKKAG</sequence>
<dbReference type="Pfam" id="PF14384">
    <property type="entry name" value="BrnA_antitoxin"/>
    <property type="match status" value="1"/>
</dbReference>
<dbReference type="InterPro" id="IPR025528">
    <property type="entry name" value="BrnA_antitoxin"/>
</dbReference>
<dbReference type="RefSeq" id="WP_188479307.1">
    <property type="nucleotide sequence ID" value="NZ_BMFJ01000002.1"/>
</dbReference>
<evidence type="ECO:0008006" key="3">
    <source>
        <dbReference type="Google" id="ProtNLM"/>
    </source>
</evidence>
<dbReference type="EMBL" id="BMFJ01000002">
    <property type="protein sequence ID" value="GGE46389.1"/>
    <property type="molecule type" value="Genomic_DNA"/>
</dbReference>
<accession>A0A917AEI7</accession>
<dbReference type="AlphaFoldDB" id="A0A917AEI7"/>